<dbReference type="Proteomes" id="UP000002296">
    <property type="component" value="Unassembled WGS sequence"/>
</dbReference>
<dbReference type="AlphaFoldDB" id="Q4CZL8"/>
<keyword evidence="2" id="KW-0732">Signal</keyword>
<evidence type="ECO:0000313" key="4">
    <source>
        <dbReference type="Proteomes" id="UP000002296"/>
    </source>
</evidence>
<keyword evidence="4" id="KW-1185">Reference proteome</keyword>
<protein>
    <recommendedName>
        <fullName evidence="5">Secreted protein</fullName>
    </recommendedName>
</protein>
<gene>
    <name evidence="3" type="ORF">Tc00.1047053503789.10</name>
</gene>
<dbReference type="EMBL" id="AAHK01001365">
    <property type="protein sequence ID" value="EAN85715.1"/>
    <property type="molecule type" value="Genomic_DNA"/>
</dbReference>
<feature type="signal peptide" evidence="2">
    <location>
        <begin position="1"/>
        <end position="16"/>
    </location>
</feature>
<evidence type="ECO:0000313" key="3">
    <source>
        <dbReference type="EMBL" id="EAN85715.1"/>
    </source>
</evidence>
<dbReference type="PaxDb" id="353153-Q4CZL8"/>
<dbReference type="GeneID" id="3537817"/>
<feature type="chain" id="PRO_5004236152" description="Secreted protein" evidence="2">
    <location>
        <begin position="17"/>
        <end position="172"/>
    </location>
</feature>
<name>Q4CZL8_TRYCC</name>
<feature type="compositionally biased region" description="Basic and acidic residues" evidence="1">
    <location>
        <begin position="150"/>
        <end position="159"/>
    </location>
</feature>
<comment type="caution">
    <text evidence="3">The sequence shown here is derived from an EMBL/GenBank/DDBJ whole genome shotgun (WGS) entry which is preliminary data.</text>
</comment>
<proteinExistence type="predicted"/>
<evidence type="ECO:0000256" key="2">
    <source>
        <dbReference type="SAM" id="SignalP"/>
    </source>
</evidence>
<evidence type="ECO:0008006" key="5">
    <source>
        <dbReference type="Google" id="ProtNLM"/>
    </source>
</evidence>
<dbReference type="InParanoid" id="Q4CZL8"/>
<dbReference type="RefSeq" id="XP_807566.1">
    <property type="nucleotide sequence ID" value="XM_802473.1"/>
</dbReference>
<feature type="region of interest" description="Disordered" evidence="1">
    <location>
        <begin position="136"/>
        <end position="172"/>
    </location>
</feature>
<evidence type="ECO:0000256" key="1">
    <source>
        <dbReference type="SAM" id="MobiDB-lite"/>
    </source>
</evidence>
<organism evidence="3 4">
    <name type="scientific">Trypanosoma cruzi (strain CL Brener)</name>
    <dbReference type="NCBI Taxonomy" id="353153"/>
    <lineage>
        <taxon>Eukaryota</taxon>
        <taxon>Discoba</taxon>
        <taxon>Euglenozoa</taxon>
        <taxon>Kinetoplastea</taxon>
        <taxon>Metakinetoplastina</taxon>
        <taxon>Trypanosomatida</taxon>
        <taxon>Trypanosomatidae</taxon>
        <taxon>Trypanosoma</taxon>
        <taxon>Schizotrypanum</taxon>
    </lineage>
</organism>
<reference evidence="3 4" key="1">
    <citation type="journal article" date="2005" name="Science">
        <title>The genome sequence of Trypanosoma cruzi, etiologic agent of Chagas disease.</title>
        <authorList>
            <person name="El-Sayed N.M."/>
            <person name="Myler P.J."/>
            <person name="Bartholomeu D.C."/>
            <person name="Nilsson D."/>
            <person name="Aggarwal G."/>
            <person name="Tran A.N."/>
            <person name="Ghedin E."/>
            <person name="Worthey E.A."/>
            <person name="Delcher A.L."/>
            <person name="Blandin G."/>
            <person name="Westenberger S.J."/>
            <person name="Caler E."/>
            <person name="Cerqueira G.C."/>
            <person name="Branche C."/>
            <person name="Haas B."/>
            <person name="Anupama A."/>
            <person name="Arner E."/>
            <person name="Aslund L."/>
            <person name="Attipoe P."/>
            <person name="Bontempi E."/>
            <person name="Bringaud F."/>
            <person name="Burton P."/>
            <person name="Cadag E."/>
            <person name="Campbell D.A."/>
            <person name="Carrington M."/>
            <person name="Crabtree J."/>
            <person name="Darban H."/>
            <person name="da Silveira J.F."/>
            <person name="de Jong P."/>
            <person name="Edwards K."/>
            <person name="Englund P.T."/>
            <person name="Fazelina G."/>
            <person name="Feldblyum T."/>
            <person name="Ferella M."/>
            <person name="Frasch A.C."/>
            <person name="Gull K."/>
            <person name="Horn D."/>
            <person name="Hou L."/>
            <person name="Huang Y."/>
            <person name="Kindlund E."/>
            <person name="Klingbeil M."/>
            <person name="Kluge S."/>
            <person name="Koo H."/>
            <person name="Lacerda D."/>
            <person name="Levin M.J."/>
            <person name="Lorenzi H."/>
            <person name="Louie T."/>
            <person name="Machado C.R."/>
            <person name="McCulloch R."/>
            <person name="McKenna A."/>
            <person name="Mizuno Y."/>
            <person name="Mottram J.C."/>
            <person name="Nelson S."/>
            <person name="Ochaya S."/>
            <person name="Osoegawa K."/>
            <person name="Pai G."/>
            <person name="Parsons M."/>
            <person name="Pentony M."/>
            <person name="Pettersson U."/>
            <person name="Pop M."/>
            <person name="Ramirez J.L."/>
            <person name="Rinta J."/>
            <person name="Robertson L."/>
            <person name="Salzberg S.L."/>
            <person name="Sanchez D.O."/>
            <person name="Seyler A."/>
            <person name="Sharma R."/>
            <person name="Shetty J."/>
            <person name="Simpson A.J."/>
            <person name="Sisk E."/>
            <person name="Tammi M.T."/>
            <person name="Tarleton R."/>
            <person name="Teixeira S."/>
            <person name="Van Aken S."/>
            <person name="Vogt C."/>
            <person name="Ward P.N."/>
            <person name="Wickstead B."/>
            <person name="Wortman J."/>
            <person name="White O."/>
            <person name="Fraser C.M."/>
            <person name="Stuart K.D."/>
            <person name="Andersson B."/>
        </authorList>
    </citation>
    <scope>NUCLEOTIDE SEQUENCE [LARGE SCALE GENOMIC DNA]</scope>
    <source>
        <strain evidence="3 4">CL Brener</strain>
    </source>
</reference>
<accession>Q4CZL8</accession>
<dbReference type="KEGG" id="tcr:503789.10"/>
<sequence>MSFFFFPLLLIHCCCRSGVVWRIGSNGHKHYTQHGGFVHVPSHGWAWCRQALFGFPCLPALPAPCRCGEERHAGPPCSSRVRVRSEFLTPFQWFHLCRGSHRYRGRVVRSHFCLQRGQACGECLCGGACNGLPRGSGGRGAGGKMKPKEKKWGGRGLKDEFEENEREGTKSL</sequence>